<dbReference type="RefSeq" id="WP_251222688.1">
    <property type="nucleotide sequence ID" value="NZ_JAMBOL010000004.1"/>
</dbReference>
<dbReference type="GO" id="GO:0016020">
    <property type="term" value="C:membrane"/>
    <property type="evidence" value="ECO:0007669"/>
    <property type="project" value="InterPro"/>
</dbReference>
<feature type="transmembrane region" description="Helical" evidence="1">
    <location>
        <begin position="262"/>
        <end position="285"/>
    </location>
</feature>
<dbReference type="InterPro" id="IPR007820">
    <property type="entry name" value="AbrB_fam"/>
</dbReference>
<feature type="transmembrane region" description="Helical" evidence="1">
    <location>
        <begin position="141"/>
        <end position="164"/>
    </location>
</feature>
<feature type="transmembrane region" description="Helical" evidence="1">
    <location>
        <begin position="324"/>
        <end position="342"/>
    </location>
</feature>
<keyword evidence="1" id="KW-0472">Membrane</keyword>
<keyword evidence="1" id="KW-0812">Transmembrane</keyword>
<comment type="caution">
    <text evidence="2">The sequence shown here is derived from an EMBL/GenBank/DDBJ whole genome shotgun (WGS) entry which is preliminary data.</text>
</comment>
<accession>A0A9X2IN95</accession>
<name>A0A9X2IN95_9BACI</name>
<dbReference type="EMBL" id="JAMBOL010000004">
    <property type="protein sequence ID" value="MCM3713885.1"/>
    <property type="molecule type" value="Genomic_DNA"/>
</dbReference>
<dbReference type="PIRSF" id="PIRSF038991">
    <property type="entry name" value="Protein_AbrB"/>
    <property type="match status" value="1"/>
</dbReference>
<evidence type="ECO:0000313" key="2">
    <source>
        <dbReference type="EMBL" id="MCM3713885.1"/>
    </source>
</evidence>
<gene>
    <name evidence="2" type="ORF">M3202_07290</name>
</gene>
<protein>
    <submittedName>
        <fullName evidence="2">AbrB family transcriptional regulator</fullName>
    </submittedName>
</protein>
<dbReference type="NCBIfam" id="TIGR03082">
    <property type="entry name" value="Gneg_AbrB_dup"/>
    <property type="match status" value="2"/>
</dbReference>
<sequence length="354" mass="38346">MNATGIRLTETLLIGFLGGLVFSSLHLPLPWMMGALVFVMVWQGVTKREAHWPSTLRDSGLVVLGIYFGLYFTAETFLSVGPYFLPYLVVTIVLISASIFISTLVTHWIDVDKMTSVFGSIPGGLSEMVIASESVHARSSLVAIFQTVRLVTVLFVVPTSILFYFTERGAANTVTPFQAFTFEGWTYLWFALPIVAGIWLRDRIPAGIVIGALVVTATLNISPVELAAMPPQLLMAAQLAVGIGIGKNISFADLKIGGKYCFVYFITSLLLILVSFGLGATLAYFTPLTLPTALLSIAPGGLVEMALTASAVGGDPAVVSAFQLTRIVVIILFVPPFLKWYFSSKQEAEQRMTN</sequence>
<proteinExistence type="predicted"/>
<dbReference type="InterPro" id="IPR017516">
    <property type="entry name" value="AbrB_dup"/>
</dbReference>
<evidence type="ECO:0000256" key="1">
    <source>
        <dbReference type="SAM" id="Phobius"/>
    </source>
</evidence>
<dbReference type="Pfam" id="PF05145">
    <property type="entry name" value="AbrB"/>
    <property type="match status" value="1"/>
</dbReference>
<feature type="transmembrane region" description="Helical" evidence="1">
    <location>
        <begin position="60"/>
        <end position="78"/>
    </location>
</feature>
<dbReference type="GO" id="GO:0010468">
    <property type="term" value="P:regulation of gene expression"/>
    <property type="evidence" value="ECO:0007669"/>
    <property type="project" value="InterPro"/>
</dbReference>
<feature type="transmembrane region" description="Helical" evidence="1">
    <location>
        <begin position="184"/>
        <end position="200"/>
    </location>
</feature>
<reference evidence="2" key="1">
    <citation type="submission" date="2022-05" db="EMBL/GenBank/DDBJ databases">
        <title>Comparative Genomics of Spacecraft Associated Microbes.</title>
        <authorList>
            <person name="Tran M.T."/>
            <person name="Wright A."/>
            <person name="Seuylemezian A."/>
            <person name="Eisen J."/>
            <person name="Coil D."/>
        </authorList>
    </citation>
    <scope>NUCLEOTIDE SEQUENCE</scope>
    <source>
        <strain evidence="2">214.1.1</strain>
    </source>
</reference>
<organism evidence="2 3">
    <name type="scientific">Halalkalibacter oceani</name>
    <dbReference type="NCBI Taxonomy" id="1653776"/>
    <lineage>
        <taxon>Bacteria</taxon>
        <taxon>Bacillati</taxon>
        <taxon>Bacillota</taxon>
        <taxon>Bacilli</taxon>
        <taxon>Bacillales</taxon>
        <taxon>Bacillaceae</taxon>
        <taxon>Halalkalibacter</taxon>
    </lineage>
</organism>
<feature type="transmembrane region" description="Helical" evidence="1">
    <location>
        <begin position="84"/>
        <end position="105"/>
    </location>
</feature>
<feature type="transmembrane region" description="Helical" evidence="1">
    <location>
        <begin position="233"/>
        <end position="250"/>
    </location>
</feature>
<dbReference type="AlphaFoldDB" id="A0A9X2IN95"/>
<dbReference type="PANTHER" id="PTHR38457">
    <property type="entry name" value="REGULATOR ABRB-RELATED"/>
    <property type="match status" value="1"/>
</dbReference>
<feature type="transmembrane region" description="Helical" evidence="1">
    <location>
        <begin position="207"/>
        <end position="227"/>
    </location>
</feature>
<feature type="transmembrane region" description="Helical" evidence="1">
    <location>
        <begin position="12"/>
        <end position="39"/>
    </location>
</feature>
<keyword evidence="1" id="KW-1133">Transmembrane helix</keyword>
<evidence type="ECO:0000313" key="3">
    <source>
        <dbReference type="Proteomes" id="UP001139179"/>
    </source>
</evidence>
<dbReference type="Proteomes" id="UP001139179">
    <property type="component" value="Unassembled WGS sequence"/>
</dbReference>
<keyword evidence="3" id="KW-1185">Reference proteome</keyword>
<dbReference type="PANTHER" id="PTHR38457:SF1">
    <property type="entry name" value="REGULATOR ABRB-RELATED"/>
    <property type="match status" value="1"/>
</dbReference>